<dbReference type="RefSeq" id="WP_125418203.1">
    <property type="nucleotide sequence ID" value="NZ_RWIT01000001.1"/>
</dbReference>
<proteinExistence type="predicted"/>
<evidence type="ECO:0000313" key="2">
    <source>
        <dbReference type="EMBL" id="RSK51487.1"/>
    </source>
</evidence>
<organism evidence="2 3">
    <name type="scientific">Hymenobacter rigui</name>
    <dbReference type="NCBI Taxonomy" id="334424"/>
    <lineage>
        <taxon>Bacteria</taxon>
        <taxon>Pseudomonadati</taxon>
        <taxon>Bacteroidota</taxon>
        <taxon>Cytophagia</taxon>
        <taxon>Cytophagales</taxon>
        <taxon>Hymenobacteraceae</taxon>
        <taxon>Hymenobacter</taxon>
    </lineage>
</organism>
<accession>A0A428KXS9</accession>
<evidence type="ECO:0000313" key="3">
    <source>
        <dbReference type="Proteomes" id="UP000273500"/>
    </source>
</evidence>
<dbReference type="AlphaFoldDB" id="A0A428KXS9"/>
<gene>
    <name evidence="2" type="ORF">EI291_04025</name>
</gene>
<keyword evidence="1" id="KW-0812">Transmembrane</keyword>
<evidence type="ECO:0000256" key="1">
    <source>
        <dbReference type="SAM" id="Phobius"/>
    </source>
</evidence>
<dbReference type="OrthoDB" id="9821064at2"/>
<feature type="transmembrane region" description="Helical" evidence="1">
    <location>
        <begin position="36"/>
        <end position="60"/>
    </location>
</feature>
<dbReference type="Proteomes" id="UP000273500">
    <property type="component" value="Unassembled WGS sequence"/>
</dbReference>
<protein>
    <submittedName>
        <fullName evidence="2">Uncharacterized protein</fullName>
    </submittedName>
</protein>
<comment type="caution">
    <text evidence="2">The sequence shown here is derived from an EMBL/GenBank/DDBJ whole genome shotgun (WGS) entry which is preliminary data.</text>
</comment>
<keyword evidence="1" id="KW-1133">Transmembrane helix</keyword>
<name>A0A428KXS9_9BACT</name>
<reference evidence="2 3" key="1">
    <citation type="submission" date="2018-12" db="EMBL/GenBank/DDBJ databases">
        <authorList>
            <person name="Feng G."/>
            <person name="Zhu H."/>
        </authorList>
    </citation>
    <scope>NUCLEOTIDE SEQUENCE [LARGE SCALE GENOMIC DNA]</scope>
    <source>
        <strain evidence="2 3">KCTC 12533</strain>
    </source>
</reference>
<dbReference type="EMBL" id="RWIT01000001">
    <property type="protein sequence ID" value="RSK51487.1"/>
    <property type="molecule type" value="Genomic_DNA"/>
</dbReference>
<sequence>MSAKFFTSKQFVILLLMLLIILASEFYKFKNPISSLIPYINIISNISVAILTGVLVGLYFEIFTRQEVYNNMLHHFNISKEVVSAGLVSYYSSFSDFDFRKYLSKSNKIDMYLTYGQTLFNTYNDTLIKLAKQKGNQINIYIYHEDNIFIEALEQHWTSGGPRGNTRQKIKDTKDMLINQFKELRRQKLLKAKVKLILLKRHPVFYSFYRFDDHILLCPSKIFHIKAVKPFAFLFKSTGDDDGVFNKCIMELESVTSDANFFEEYEF</sequence>
<keyword evidence="3" id="KW-1185">Reference proteome</keyword>
<keyword evidence="1" id="KW-0472">Membrane</keyword>